<dbReference type="CDD" id="cd00069">
    <property type="entry name" value="GHB_like"/>
    <property type="match status" value="1"/>
</dbReference>
<comment type="function">
    <text evidence="1">Involved in gametogenesis and steroidogenesis.</text>
</comment>
<evidence type="ECO:0000256" key="1">
    <source>
        <dbReference type="ARBA" id="ARBA00003920"/>
    </source>
</evidence>
<dbReference type="AlphaFoldDB" id="A0A1A7XFS9"/>
<dbReference type="GO" id="GO:0007186">
    <property type="term" value="P:G protein-coupled receptor signaling pathway"/>
    <property type="evidence" value="ECO:0007669"/>
    <property type="project" value="TreeGrafter"/>
</dbReference>
<evidence type="ECO:0000259" key="9">
    <source>
        <dbReference type="Pfam" id="PF00007"/>
    </source>
</evidence>
<comment type="similarity">
    <text evidence="3">Belongs to the glycoprotein hormones subunit beta family.</text>
</comment>
<protein>
    <recommendedName>
        <fullName evidence="9">Glycoprotein hormone subunit beta domain-containing protein</fullName>
    </recommendedName>
</protein>
<dbReference type="GO" id="GO:0030728">
    <property type="term" value="P:ovulation"/>
    <property type="evidence" value="ECO:0007669"/>
    <property type="project" value="TreeGrafter"/>
</dbReference>
<organism evidence="10">
    <name type="scientific">Iconisemion striatum</name>
    <dbReference type="NCBI Taxonomy" id="60296"/>
    <lineage>
        <taxon>Eukaryota</taxon>
        <taxon>Metazoa</taxon>
        <taxon>Chordata</taxon>
        <taxon>Craniata</taxon>
        <taxon>Vertebrata</taxon>
        <taxon>Euteleostomi</taxon>
        <taxon>Actinopterygii</taxon>
        <taxon>Neopterygii</taxon>
        <taxon>Teleostei</taxon>
        <taxon>Neoteleostei</taxon>
        <taxon>Acanthomorphata</taxon>
        <taxon>Ovalentaria</taxon>
        <taxon>Atherinomorphae</taxon>
        <taxon>Cyprinodontiformes</taxon>
        <taxon>Nothobranchiidae</taxon>
        <taxon>Iconisemion</taxon>
    </lineage>
</organism>
<dbReference type="GO" id="GO:0005179">
    <property type="term" value="F:hormone activity"/>
    <property type="evidence" value="ECO:0007669"/>
    <property type="project" value="UniProtKB-KW"/>
</dbReference>
<dbReference type="GO" id="GO:0005615">
    <property type="term" value="C:extracellular space"/>
    <property type="evidence" value="ECO:0007669"/>
    <property type="project" value="TreeGrafter"/>
</dbReference>
<dbReference type="PANTHER" id="PTHR11515:SF11">
    <property type="entry name" value="LUTROPIN SUBUNIT BETA"/>
    <property type="match status" value="1"/>
</dbReference>
<evidence type="ECO:0000313" key="10">
    <source>
        <dbReference type="EMBL" id="SBP16863.1"/>
    </source>
</evidence>
<dbReference type="SMART" id="SM00068">
    <property type="entry name" value="GHB"/>
    <property type="match status" value="1"/>
</dbReference>
<feature type="domain" description="Glycoprotein hormone subunit beta" evidence="9">
    <location>
        <begin position="22"/>
        <end position="110"/>
    </location>
</feature>
<dbReference type="InterPro" id="IPR001545">
    <property type="entry name" value="Gonadotropin_bsu"/>
</dbReference>
<dbReference type="EMBL" id="HADW01015463">
    <property type="protein sequence ID" value="SBP16863.1"/>
    <property type="molecule type" value="Transcribed_RNA"/>
</dbReference>
<accession>A0A1A7XFS9</accession>
<feature type="chain" id="PRO_5008363146" description="Glycoprotein hormone subunit beta domain-containing protein" evidence="8">
    <location>
        <begin position="19"/>
        <end position="117"/>
    </location>
</feature>
<dbReference type="SUPFAM" id="SSF57501">
    <property type="entry name" value="Cystine-knot cytokines"/>
    <property type="match status" value="1"/>
</dbReference>
<dbReference type="InterPro" id="IPR006208">
    <property type="entry name" value="Glyco_hormone_CN"/>
</dbReference>
<evidence type="ECO:0000256" key="7">
    <source>
        <dbReference type="ARBA" id="ARBA00023157"/>
    </source>
</evidence>
<reference evidence="10" key="2">
    <citation type="submission" date="2016-06" db="EMBL/GenBank/DDBJ databases">
        <title>The genome of a short-lived fish provides insights into sex chromosome evolution and the genetic control of aging.</title>
        <authorList>
            <person name="Reichwald K."/>
            <person name="Felder M."/>
            <person name="Petzold A."/>
            <person name="Koch P."/>
            <person name="Groth M."/>
            <person name="Platzer M."/>
        </authorList>
    </citation>
    <scope>NUCLEOTIDE SEQUENCE</scope>
    <source>
        <tissue evidence="10">Brain</tissue>
    </source>
</reference>
<feature type="signal peptide" evidence="8">
    <location>
        <begin position="1"/>
        <end position="18"/>
    </location>
</feature>
<evidence type="ECO:0000256" key="5">
    <source>
        <dbReference type="ARBA" id="ARBA00022525"/>
    </source>
</evidence>
<evidence type="ECO:0000256" key="3">
    <source>
        <dbReference type="ARBA" id="ARBA00006552"/>
    </source>
</evidence>
<proteinExistence type="inferred from homology"/>
<dbReference type="Pfam" id="PF00007">
    <property type="entry name" value="Cys_knot"/>
    <property type="match status" value="1"/>
</dbReference>
<dbReference type="Gene3D" id="2.10.90.10">
    <property type="entry name" value="Cystine-knot cytokines"/>
    <property type="match status" value="1"/>
</dbReference>
<dbReference type="InterPro" id="IPR029034">
    <property type="entry name" value="Cystine-knot_cytokine"/>
</dbReference>
<evidence type="ECO:0000256" key="8">
    <source>
        <dbReference type="SAM" id="SignalP"/>
    </source>
</evidence>
<evidence type="ECO:0000256" key="4">
    <source>
        <dbReference type="ARBA" id="ARBA00011870"/>
    </source>
</evidence>
<evidence type="ECO:0000256" key="6">
    <source>
        <dbReference type="ARBA" id="ARBA00022702"/>
    </source>
</evidence>
<keyword evidence="8" id="KW-0732">Signal</keyword>
<gene>
    <name evidence="10" type="primary">Nfu_g_1_020666</name>
</gene>
<keyword evidence="7" id="KW-1015">Disulfide bond</keyword>
<name>A0A1A7XFS9_9TELE</name>
<dbReference type="GO" id="GO:0005737">
    <property type="term" value="C:cytoplasm"/>
    <property type="evidence" value="ECO:0007669"/>
    <property type="project" value="TreeGrafter"/>
</dbReference>
<evidence type="ECO:0000256" key="2">
    <source>
        <dbReference type="ARBA" id="ARBA00004613"/>
    </source>
</evidence>
<keyword evidence="6" id="KW-0372">Hormone</keyword>
<comment type="subcellular location">
    <subcellularLocation>
        <location evidence="2">Secreted</location>
    </subcellularLocation>
</comment>
<keyword evidence="5" id="KW-0964">Secreted</keyword>
<comment type="subunit">
    <text evidence="4">Heterodimer of an alpha and a beta chain.</text>
</comment>
<reference evidence="10" key="1">
    <citation type="submission" date="2016-05" db="EMBL/GenBank/DDBJ databases">
        <authorList>
            <person name="Lavstsen T."/>
            <person name="Jespersen J.S."/>
        </authorList>
    </citation>
    <scope>NUCLEOTIDE SEQUENCE</scope>
    <source>
        <tissue evidence="10">Brain</tissue>
    </source>
</reference>
<dbReference type="PANTHER" id="PTHR11515">
    <property type="entry name" value="GLYCOPROTEIN HORMONE BETA CHAIN"/>
    <property type="match status" value="1"/>
</dbReference>
<sequence>MQLVVMAALLVLAEVGHGCSFICNLKNVSIPVESCGTTRFIHTTICEGRCFYMDPIYDNNIDQPEVNTCNGDWSYEVEHIDGCPVGITYPVARSCDCMTCNTESTFCKTFHPHILGC</sequence>